<keyword evidence="7 11" id="KW-0274">FAD</keyword>
<comment type="similarity">
    <text evidence="11">Belongs to the ApbE family.</text>
</comment>
<keyword evidence="4 11" id="KW-0285">Flavoprotein</keyword>
<dbReference type="SUPFAM" id="SSF143631">
    <property type="entry name" value="ApbE-like"/>
    <property type="match status" value="1"/>
</dbReference>
<dbReference type="InterPro" id="IPR024932">
    <property type="entry name" value="ApbE"/>
</dbReference>
<dbReference type="Proteomes" id="UP001606305">
    <property type="component" value="Unassembled WGS sequence"/>
</dbReference>
<dbReference type="PANTHER" id="PTHR30040:SF2">
    <property type="entry name" value="FAD:PROTEIN FMN TRANSFERASE"/>
    <property type="match status" value="1"/>
</dbReference>
<gene>
    <name evidence="13" type="ORF">ACG00X_03975</name>
</gene>
<evidence type="ECO:0000256" key="8">
    <source>
        <dbReference type="ARBA" id="ARBA00022842"/>
    </source>
</evidence>
<accession>A0ABW7G223</accession>
<evidence type="ECO:0000256" key="3">
    <source>
        <dbReference type="ARBA" id="ARBA00016337"/>
    </source>
</evidence>
<organism evidence="13 14">
    <name type="scientific">Pelomonas nitida</name>
    <dbReference type="NCBI Taxonomy" id="3299027"/>
    <lineage>
        <taxon>Bacteria</taxon>
        <taxon>Pseudomonadati</taxon>
        <taxon>Pseudomonadota</taxon>
        <taxon>Betaproteobacteria</taxon>
        <taxon>Burkholderiales</taxon>
        <taxon>Sphaerotilaceae</taxon>
        <taxon>Roseateles</taxon>
    </lineage>
</organism>
<evidence type="ECO:0000256" key="5">
    <source>
        <dbReference type="ARBA" id="ARBA00022679"/>
    </source>
</evidence>
<evidence type="ECO:0000256" key="11">
    <source>
        <dbReference type="PIRNR" id="PIRNR006268"/>
    </source>
</evidence>
<dbReference type="PIRSF" id="PIRSF006268">
    <property type="entry name" value="ApbE"/>
    <property type="match status" value="1"/>
</dbReference>
<keyword evidence="12" id="KW-0175">Coiled coil</keyword>
<keyword evidence="14" id="KW-1185">Reference proteome</keyword>
<keyword evidence="8 11" id="KW-0460">Magnesium</keyword>
<evidence type="ECO:0000313" key="13">
    <source>
        <dbReference type="EMBL" id="MFG6455982.1"/>
    </source>
</evidence>
<dbReference type="InterPro" id="IPR003374">
    <property type="entry name" value="ApbE-like_sf"/>
</dbReference>
<evidence type="ECO:0000256" key="6">
    <source>
        <dbReference type="ARBA" id="ARBA00022723"/>
    </source>
</evidence>
<dbReference type="Gene3D" id="3.10.520.10">
    <property type="entry name" value="ApbE-like domains"/>
    <property type="match status" value="1"/>
</dbReference>
<feature type="coiled-coil region" evidence="12">
    <location>
        <begin position="55"/>
        <end position="82"/>
    </location>
</feature>
<evidence type="ECO:0000256" key="2">
    <source>
        <dbReference type="ARBA" id="ARBA00011955"/>
    </source>
</evidence>
<proteinExistence type="inferred from homology"/>
<evidence type="ECO:0000256" key="9">
    <source>
        <dbReference type="ARBA" id="ARBA00031306"/>
    </source>
</evidence>
<comment type="cofactor">
    <cofactor evidence="1">
        <name>Mg(2+)</name>
        <dbReference type="ChEBI" id="CHEBI:18420"/>
    </cofactor>
</comment>
<dbReference type="Pfam" id="PF02424">
    <property type="entry name" value="ApbE"/>
    <property type="match status" value="1"/>
</dbReference>
<evidence type="ECO:0000256" key="10">
    <source>
        <dbReference type="ARBA" id="ARBA00048540"/>
    </source>
</evidence>
<evidence type="ECO:0000256" key="4">
    <source>
        <dbReference type="ARBA" id="ARBA00022630"/>
    </source>
</evidence>
<sequence>MHAEPIAMPAPSSVANAVWSVTRPADRSGDHAPDYGFEFRAMGTLCRLRVCAPSAQVATQAAERAVAEVRRLEVKYSRYRADSIVSRINTAAGNGEPVVVDQETAALLNFAAQLHLHSDGLFDITSGVLRRVWDFGSGRLPSDDAVRALLPLVGWQQVRWDGEVISLPQAGMELDFGGFAKEYAADSAAAALMAAGIAGGTINLGGDLRIIGPHPDGQPWRLGVANPRRPADDVIASLALSEGALTTSGDYERFMDVDGHRYCHILNPHSGWPVSHWQSVSVAGPSCLAAGALSTIAMLKGDQAHQFLREQGVDFLTIAQDGVVHEESV</sequence>
<name>A0ABW7G223_9BURK</name>
<comment type="catalytic activity">
    <reaction evidence="10 11">
        <text>L-threonyl-[protein] + FAD = FMN-L-threonyl-[protein] + AMP + H(+)</text>
        <dbReference type="Rhea" id="RHEA:36847"/>
        <dbReference type="Rhea" id="RHEA-COMP:11060"/>
        <dbReference type="Rhea" id="RHEA-COMP:11061"/>
        <dbReference type="ChEBI" id="CHEBI:15378"/>
        <dbReference type="ChEBI" id="CHEBI:30013"/>
        <dbReference type="ChEBI" id="CHEBI:57692"/>
        <dbReference type="ChEBI" id="CHEBI:74257"/>
        <dbReference type="ChEBI" id="CHEBI:456215"/>
        <dbReference type="EC" id="2.7.1.180"/>
    </reaction>
</comment>
<dbReference type="RefSeq" id="WP_394486668.1">
    <property type="nucleotide sequence ID" value="NZ_JBIGIA010000002.1"/>
</dbReference>
<keyword evidence="5 11" id="KW-0808">Transferase</keyword>
<evidence type="ECO:0000256" key="1">
    <source>
        <dbReference type="ARBA" id="ARBA00001946"/>
    </source>
</evidence>
<evidence type="ECO:0000256" key="7">
    <source>
        <dbReference type="ARBA" id="ARBA00022827"/>
    </source>
</evidence>
<evidence type="ECO:0000256" key="12">
    <source>
        <dbReference type="SAM" id="Coils"/>
    </source>
</evidence>
<evidence type="ECO:0000313" key="14">
    <source>
        <dbReference type="Proteomes" id="UP001606305"/>
    </source>
</evidence>
<comment type="caution">
    <text evidence="13">The sequence shown here is derived from an EMBL/GenBank/DDBJ whole genome shotgun (WGS) entry which is preliminary data.</text>
</comment>
<reference evidence="13 14" key="1">
    <citation type="submission" date="2024-09" db="EMBL/GenBank/DDBJ databases">
        <title>Novel species of the genus Pelomonas and Roseateles isolated from streams.</title>
        <authorList>
            <person name="Lu H."/>
        </authorList>
    </citation>
    <scope>NUCLEOTIDE SEQUENCE [LARGE SCALE GENOMIC DNA]</scope>
    <source>
        <strain evidence="13 14">BYS96W</strain>
    </source>
</reference>
<dbReference type="GO" id="GO:0016740">
    <property type="term" value="F:transferase activity"/>
    <property type="evidence" value="ECO:0007669"/>
    <property type="project" value="UniProtKB-KW"/>
</dbReference>
<keyword evidence="6 11" id="KW-0479">Metal-binding</keyword>
<protein>
    <recommendedName>
        <fullName evidence="3 11">FAD:protein FMN transferase</fullName>
        <ecNumber evidence="2 11">2.7.1.180</ecNumber>
    </recommendedName>
    <alternativeName>
        <fullName evidence="9 11">Flavin transferase</fullName>
    </alternativeName>
</protein>
<dbReference type="PANTHER" id="PTHR30040">
    <property type="entry name" value="THIAMINE BIOSYNTHESIS LIPOPROTEIN APBE"/>
    <property type="match status" value="1"/>
</dbReference>
<dbReference type="EMBL" id="JBIGIA010000002">
    <property type="protein sequence ID" value="MFG6455982.1"/>
    <property type="molecule type" value="Genomic_DNA"/>
</dbReference>
<dbReference type="EC" id="2.7.1.180" evidence="2 11"/>